<dbReference type="EMBL" id="JBHTIK010000007">
    <property type="protein sequence ID" value="MFD0849124.1"/>
    <property type="molecule type" value="Genomic_DNA"/>
</dbReference>
<dbReference type="InterPro" id="IPR016181">
    <property type="entry name" value="Acyl_CoA_acyltransferase"/>
</dbReference>
<proteinExistence type="predicted"/>
<name>A0ABW3C6B6_SPHXN</name>
<protein>
    <recommendedName>
        <fullName evidence="3">N-acetyltransferase domain-containing protein</fullName>
    </recommendedName>
</protein>
<organism evidence="1 2">
    <name type="scientific">Sphingosinicella xenopeptidilytica</name>
    <dbReference type="NCBI Taxonomy" id="364098"/>
    <lineage>
        <taxon>Bacteria</taxon>
        <taxon>Pseudomonadati</taxon>
        <taxon>Pseudomonadota</taxon>
        <taxon>Alphaproteobacteria</taxon>
        <taxon>Sphingomonadales</taxon>
        <taxon>Sphingosinicellaceae</taxon>
        <taxon>Sphingosinicella</taxon>
    </lineage>
</organism>
<dbReference type="Proteomes" id="UP001597124">
    <property type="component" value="Unassembled WGS sequence"/>
</dbReference>
<keyword evidence="2" id="KW-1185">Reference proteome</keyword>
<dbReference type="SUPFAM" id="SSF55729">
    <property type="entry name" value="Acyl-CoA N-acyltransferases (Nat)"/>
    <property type="match status" value="1"/>
</dbReference>
<dbReference type="RefSeq" id="WP_381491183.1">
    <property type="nucleotide sequence ID" value="NZ_JBHTIK010000007.1"/>
</dbReference>
<sequence length="398" mass="45250">MLTNAGQYSGSKYQFYRVAAGRIRVKKRPSSIIIISRSGRSMNNLGLTESINPSETFDVLENPVNNESYHGINANCNFPDRAEKLQPGKIERRKKARDFAKYSIRPLKIGDVARAMKIAADNFSGEVGLVARSYLWHFARKAGFPHITSMWAKWEVHIEDAGETVTLDLLSSFVHGRDVAWIDLASQPEAAVDLAMAAMRRWPRFHRLLVVRLERVHAPQFLAAGFRIAGHIPDGHGEHIYLYAERKRLIDPLQPVVRLRFSGRRSVSSDCEFSVVECSGSIIGLTGIYETEFWRDVTWGAWGAIDPARARRDAVFETLRLTENRAKQNGARWFCLETSDCEKYRHARRIYELYGLRPLLTIPNFYLNDDGKAEKFIVYGKPTSDDIARAPTMVSERA</sequence>
<evidence type="ECO:0000313" key="2">
    <source>
        <dbReference type="Proteomes" id="UP001597124"/>
    </source>
</evidence>
<evidence type="ECO:0000313" key="1">
    <source>
        <dbReference type="EMBL" id="MFD0849124.1"/>
    </source>
</evidence>
<accession>A0ABW3C6B6</accession>
<gene>
    <name evidence="1" type="ORF">ACFQ00_12370</name>
</gene>
<comment type="caution">
    <text evidence="1">The sequence shown here is derived from an EMBL/GenBank/DDBJ whole genome shotgun (WGS) entry which is preliminary data.</text>
</comment>
<dbReference type="Gene3D" id="3.40.630.30">
    <property type="match status" value="1"/>
</dbReference>
<reference evidence="2" key="1">
    <citation type="journal article" date="2019" name="Int. J. Syst. Evol. Microbiol.">
        <title>The Global Catalogue of Microorganisms (GCM) 10K type strain sequencing project: providing services to taxonomists for standard genome sequencing and annotation.</title>
        <authorList>
            <consortium name="The Broad Institute Genomics Platform"/>
            <consortium name="The Broad Institute Genome Sequencing Center for Infectious Disease"/>
            <person name="Wu L."/>
            <person name="Ma J."/>
        </authorList>
    </citation>
    <scope>NUCLEOTIDE SEQUENCE [LARGE SCALE GENOMIC DNA]</scope>
    <source>
        <strain evidence="2">CCUG 52537</strain>
    </source>
</reference>
<evidence type="ECO:0008006" key="3">
    <source>
        <dbReference type="Google" id="ProtNLM"/>
    </source>
</evidence>